<sequence length="130" mass="14433">MIPSPGNEFPSSPPPTTSSGDIAMLHAQWSAEELAQARPSETDPPLLLQSAILAYELGDLVKCAMNTHWGGIRGYQGEAHISLADVITQARLMAHHLGLDFWTALREGEERYMERMTALKRGEYRGTKQR</sequence>
<name>A0A0F9Q8E0_9ZZZZ</name>
<reference evidence="2" key="1">
    <citation type="journal article" date="2015" name="Nature">
        <title>Complex archaea that bridge the gap between prokaryotes and eukaryotes.</title>
        <authorList>
            <person name="Spang A."/>
            <person name="Saw J.H."/>
            <person name="Jorgensen S.L."/>
            <person name="Zaremba-Niedzwiedzka K."/>
            <person name="Martijn J."/>
            <person name="Lind A.E."/>
            <person name="van Eijk R."/>
            <person name="Schleper C."/>
            <person name="Guy L."/>
            <person name="Ettema T.J."/>
        </authorList>
    </citation>
    <scope>NUCLEOTIDE SEQUENCE</scope>
</reference>
<dbReference type="AlphaFoldDB" id="A0A0F9Q8E0"/>
<accession>A0A0F9Q8E0</accession>
<comment type="caution">
    <text evidence="2">The sequence shown here is derived from an EMBL/GenBank/DDBJ whole genome shotgun (WGS) entry which is preliminary data.</text>
</comment>
<evidence type="ECO:0000313" key="2">
    <source>
        <dbReference type="EMBL" id="KKN01633.1"/>
    </source>
</evidence>
<protein>
    <submittedName>
        <fullName evidence="2">Uncharacterized protein</fullName>
    </submittedName>
</protein>
<organism evidence="2">
    <name type="scientific">marine sediment metagenome</name>
    <dbReference type="NCBI Taxonomy" id="412755"/>
    <lineage>
        <taxon>unclassified sequences</taxon>
        <taxon>metagenomes</taxon>
        <taxon>ecological metagenomes</taxon>
    </lineage>
</organism>
<evidence type="ECO:0000256" key="1">
    <source>
        <dbReference type="SAM" id="MobiDB-lite"/>
    </source>
</evidence>
<dbReference type="SUPFAM" id="SSF101386">
    <property type="entry name" value="all-alpha NTP pyrophosphatases"/>
    <property type="match status" value="1"/>
</dbReference>
<proteinExistence type="predicted"/>
<dbReference type="EMBL" id="LAZR01005239">
    <property type="protein sequence ID" value="KKN01633.1"/>
    <property type="molecule type" value="Genomic_DNA"/>
</dbReference>
<feature type="region of interest" description="Disordered" evidence="1">
    <location>
        <begin position="1"/>
        <end position="23"/>
    </location>
</feature>
<gene>
    <name evidence="2" type="ORF">LCGC14_1125660</name>
</gene>